<name>A0A2A9F9P9_9PSEU</name>
<protein>
    <submittedName>
        <fullName evidence="1">Uncharacterized protein</fullName>
    </submittedName>
</protein>
<accession>A0A2A9F9P9</accession>
<keyword evidence="2" id="KW-1185">Reference proteome</keyword>
<dbReference type="RefSeq" id="WP_211291883.1">
    <property type="nucleotide sequence ID" value="NZ_JBIAKZ010000002.1"/>
</dbReference>
<dbReference type="AlphaFoldDB" id="A0A2A9F9P9"/>
<gene>
    <name evidence="1" type="ORF">ATK36_3158</name>
</gene>
<evidence type="ECO:0000313" key="2">
    <source>
        <dbReference type="Proteomes" id="UP000243542"/>
    </source>
</evidence>
<reference evidence="1 2" key="1">
    <citation type="submission" date="2017-10" db="EMBL/GenBank/DDBJ databases">
        <title>Sequencing the genomes of 1000 actinobacteria strains.</title>
        <authorList>
            <person name="Klenk H.-P."/>
        </authorList>
    </citation>
    <scope>NUCLEOTIDE SEQUENCE [LARGE SCALE GENOMIC DNA]</scope>
    <source>
        <strain evidence="1 2">DSM 46092</strain>
    </source>
</reference>
<sequence length="100" mass="9819">MPAGRPSPSLASIALPSGPLASLDPCTLVKPGQAQQIDAGGRKWSLFANFTDSDGVNCAAGLAVSATSSIQIVSGDLDDPNGACDAVKAGIPMVAGNLPG</sequence>
<comment type="caution">
    <text evidence="1">The sequence shown here is derived from an EMBL/GenBank/DDBJ whole genome shotgun (WGS) entry which is preliminary data.</text>
</comment>
<dbReference type="Proteomes" id="UP000243542">
    <property type="component" value="Unassembled WGS sequence"/>
</dbReference>
<proteinExistence type="predicted"/>
<dbReference type="EMBL" id="PDJK01000002">
    <property type="protein sequence ID" value="PFG48084.1"/>
    <property type="molecule type" value="Genomic_DNA"/>
</dbReference>
<evidence type="ECO:0000313" key="1">
    <source>
        <dbReference type="EMBL" id="PFG48084.1"/>
    </source>
</evidence>
<organism evidence="1 2">
    <name type="scientific">Amycolatopsis sulphurea</name>
    <dbReference type="NCBI Taxonomy" id="76022"/>
    <lineage>
        <taxon>Bacteria</taxon>
        <taxon>Bacillati</taxon>
        <taxon>Actinomycetota</taxon>
        <taxon>Actinomycetes</taxon>
        <taxon>Pseudonocardiales</taxon>
        <taxon>Pseudonocardiaceae</taxon>
        <taxon>Amycolatopsis</taxon>
    </lineage>
</organism>